<reference evidence="2 3" key="1">
    <citation type="submission" date="2015-07" db="EMBL/GenBank/DDBJ databases">
        <title>High-quality genome of monoxenous trypanosomatid Leptomonas pyrrhocoris.</title>
        <authorList>
            <person name="Flegontov P."/>
            <person name="Butenko A."/>
            <person name="Firsov S."/>
            <person name="Vlcek C."/>
            <person name="Logacheva M.D."/>
            <person name="Field M."/>
            <person name="Filatov D."/>
            <person name="Flegontova O."/>
            <person name="Gerasimov E."/>
            <person name="Jackson A.P."/>
            <person name="Kelly S."/>
            <person name="Opperdoes F."/>
            <person name="O'Reilly A."/>
            <person name="Votypka J."/>
            <person name="Yurchenko V."/>
            <person name="Lukes J."/>
        </authorList>
    </citation>
    <scope>NUCLEOTIDE SEQUENCE [LARGE SCALE GENOMIC DNA]</scope>
    <source>
        <strain evidence="2">H10</strain>
    </source>
</reference>
<gene>
    <name evidence="2" type="ORF">ABB37_09284</name>
</gene>
<sequence length="478" mass="49378">MTALSVGLRALCHPRVPHVVVHRSAATTTCAPPPLKTLYSCRSYSAAEQASSALSPLPQKAVRAVALRARPSATQLVAALPSTLMTQVVLWRSARTACASAAAGLCASVEGTGTAATVPAVFVERQRRRWMQCRSRRSRRSLGKVGAYSPSAATPPPACVTALIAGSLRRVLFATDGAVECVLSRLPAAASLGLSAPLGAAAAAGAPTLGSLRISRRYYGSLTAGARPELPAGAEARAQPRSPPAEEGVDGVCAPPAFAEVYAAFCALRLVDADGRAVRAWTVADIKRAYRALAKEMHPDVVGDSGTGMENVNGAYACLTSLTAEVADNYRAWLDNGGEAEMRDRGAAALRWVSRDVVELMMVGWCATFSGLAAYASWWMLCGPAATVSGSTAGVGGVGGKLTLPRAGAALSMAPGVWYGVVSSGGSFFMSPGLSRQGVQLVRAAMSRYALAVALTVAACANTVMLQRVLARLLTGTT</sequence>
<evidence type="ECO:0000313" key="3">
    <source>
        <dbReference type="Proteomes" id="UP000037923"/>
    </source>
</evidence>
<dbReference type="AlphaFoldDB" id="A0A0M9FR32"/>
<dbReference type="SUPFAM" id="SSF46565">
    <property type="entry name" value="Chaperone J-domain"/>
    <property type="match status" value="1"/>
</dbReference>
<organism evidence="2 3">
    <name type="scientific">Leptomonas pyrrhocoris</name>
    <name type="common">Firebug parasite</name>
    <dbReference type="NCBI Taxonomy" id="157538"/>
    <lineage>
        <taxon>Eukaryota</taxon>
        <taxon>Discoba</taxon>
        <taxon>Euglenozoa</taxon>
        <taxon>Kinetoplastea</taxon>
        <taxon>Metakinetoplastina</taxon>
        <taxon>Trypanosomatida</taxon>
        <taxon>Trypanosomatidae</taxon>
        <taxon>Leishmaniinae</taxon>
        <taxon>Leptomonas</taxon>
    </lineage>
</organism>
<evidence type="ECO:0000256" key="1">
    <source>
        <dbReference type="SAM" id="Phobius"/>
    </source>
</evidence>
<dbReference type="InterPro" id="IPR001623">
    <property type="entry name" value="DnaJ_domain"/>
</dbReference>
<comment type="caution">
    <text evidence="2">The sequence shown here is derived from an EMBL/GenBank/DDBJ whole genome shotgun (WGS) entry which is preliminary data.</text>
</comment>
<protein>
    <submittedName>
        <fullName evidence="2">DNAJ-domain transmembrane-like protein</fullName>
    </submittedName>
</protein>
<accession>A0A0M9FR32</accession>
<dbReference type="OMA" id="LMMVGWC"/>
<evidence type="ECO:0000313" key="2">
    <source>
        <dbReference type="EMBL" id="KPA74287.1"/>
    </source>
</evidence>
<feature type="transmembrane region" description="Helical" evidence="1">
    <location>
        <begin position="409"/>
        <end position="429"/>
    </location>
</feature>
<dbReference type="GeneID" id="26909567"/>
<dbReference type="VEuPathDB" id="TriTrypDB:LpyrH10_30_0450"/>
<feature type="transmembrane region" description="Helical" evidence="1">
    <location>
        <begin position="449"/>
        <end position="470"/>
    </location>
</feature>
<dbReference type="Gene3D" id="1.10.287.110">
    <property type="entry name" value="DnaJ domain"/>
    <property type="match status" value="1"/>
</dbReference>
<keyword evidence="1" id="KW-0472">Membrane</keyword>
<keyword evidence="3" id="KW-1185">Reference proteome</keyword>
<dbReference type="EMBL" id="LGTL01000030">
    <property type="protein sequence ID" value="KPA74287.1"/>
    <property type="molecule type" value="Genomic_DNA"/>
</dbReference>
<keyword evidence="1" id="KW-1133">Transmembrane helix</keyword>
<name>A0A0M9FR32_LEPPY</name>
<proteinExistence type="predicted"/>
<dbReference type="Proteomes" id="UP000037923">
    <property type="component" value="Unassembled WGS sequence"/>
</dbReference>
<dbReference type="RefSeq" id="XP_015652726.1">
    <property type="nucleotide sequence ID" value="XM_015808675.1"/>
</dbReference>
<dbReference type="OrthoDB" id="265401at2759"/>
<dbReference type="CDD" id="cd06257">
    <property type="entry name" value="DnaJ"/>
    <property type="match status" value="1"/>
</dbReference>
<dbReference type="InterPro" id="IPR036869">
    <property type="entry name" value="J_dom_sf"/>
</dbReference>
<keyword evidence="1 2" id="KW-0812">Transmembrane</keyword>